<evidence type="ECO:0008006" key="3">
    <source>
        <dbReference type="Google" id="ProtNLM"/>
    </source>
</evidence>
<dbReference type="AlphaFoldDB" id="A0A1I3JT02"/>
<sequence length="85" mass="10065">MPSISRFFGIVIYMYPDDHNPPHFHALCDDRSCIVDINKAKAKGDLTKREKKLVEAWAEIHRNELLNNWDLMMRENRVNDIEPLK</sequence>
<organism evidence="1 2">
    <name type="scientific">Treponema bryantii</name>
    <dbReference type="NCBI Taxonomy" id="163"/>
    <lineage>
        <taxon>Bacteria</taxon>
        <taxon>Pseudomonadati</taxon>
        <taxon>Spirochaetota</taxon>
        <taxon>Spirochaetia</taxon>
        <taxon>Spirochaetales</taxon>
        <taxon>Treponemataceae</taxon>
        <taxon>Treponema</taxon>
    </lineage>
</organism>
<evidence type="ECO:0000313" key="1">
    <source>
        <dbReference type="EMBL" id="SFI63304.1"/>
    </source>
</evidence>
<evidence type="ECO:0000313" key="2">
    <source>
        <dbReference type="Proteomes" id="UP000182737"/>
    </source>
</evidence>
<reference evidence="2" key="1">
    <citation type="submission" date="2016-10" db="EMBL/GenBank/DDBJ databases">
        <authorList>
            <person name="Varghese N."/>
            <person name="Submissions S."/>
        </authorList>
    </citation>
    <scope>NUCLEOTIDE SEQUENCE [LARGE SCALE GENOMIC DNA]</scope>
    <source>
        <strain evidence="2">XBD1002</strain>
    </source>
</reference>
<dbReference type="RefSeq" id="WP_074931060.1">
    <property type="nucleotide sequence ID" value="NZ_FORI01000003.1"/>
</dbReference>
<dbReference type="EMBL" id="FORI01000003">
    <property type="protein sequence ID" value="SFI63304.1"/>
    <property type="molecule type" value="Genomic_DNA"/>
</dbReference>
<name>A0A1I3JT02_9SPIR</name>
<accession>A0A1I3JT02</accession>
<dbReference type="InterPro" id="IPR025427">
    <property type="entry name" value="DUF4160"/>
</dbReference>
<dbReference type="Proteomes" id="UP000182737">
    <property type="component" value="Unassembled WGS sequence"/>
</dbReference>
<protein>
    <recommendedName>
        <fullName evidence="3">DUF4160 domain-containing protein</fullName>
    </recommendedName>
</protein>
<keyword evidence="2" id="KW-1185">Reference proteome</keyword>
<dbReference type="OrthoDB" id="122670at2"/>
<gene>
    <name evidence="1" type="ORF">SAMN04487775_103221</name>
</gene>
<dbReference type="Pfam" id="PF13711">
    <property type="entry name" value="DUF4160"/>
    <property type="match status" value="1"/>
</dbReference>
<proteinExistence type="predicted"/>